<feature type="domain" description="Gram-positive cocci surface proteins LPxTG" evidence="7">
    <location>
        <begin position="496"/>
        <end position="529"/>
    </location>
</feature>
<reference evidence="8 9" key="1">
    <citation type="submission" date="2020-05" db="EMBL/GenBank/DDBJ databases">
        <title>Genome Sequencing of Type Strains.</title>
        <authorList>
            <person name="Lemaire J.F."/>
            <person name="Inderbitzin P."/>
            <person name="Gregorio O.A."/>
            <person name="Collins S.B."/>
            <person name="Wespe N."/>
            <person name="Knight-Connoni V."/>
        </authorList>
    </citation>
    <scope>NUCLEOTIDE SEQUENCE [LARGE SCALE GENOMIC DNA]</scope>
    <source>
        <strain evidence="8 9">DSM 20512</strain>
    </source>
</reference>
<feature type="region of interest" description="Disordered" evidence="5">
    <location>
        <begin position="36"/>
        <end position="170"/>
    </location>
</feature>
<evidence type="ECO:0000313" key="9">
    <source>
        <dbReference type="Proteomes" id="UP000539146"/>
    </source>
</evidence>
<dbReference type="Gene3D" id="2.60.40.10">
    <property type="entry name" value="Immunoglobulins"/>
    <property type="match status" value="1"/>
</dbReference>
<dbReference type="EMBL" id="JABMCG010000105">
    <property type="protein sequence ID" value="NUU28466.1"/>
    <property type="molecule type" value="Genomic_DNA"/>
</dbReference>
<keyword evidence="4" id="KW-0572">Peptidoglycan-anchor</keyword>
<dbReference type="RefSeq" id="WP_175326113.1">
    <property type="nucleotide sequence ID" value="NZ_BAAAWP010000001.1"/>
</dbReference>
<dbReference type="Proteomes" id="UP000539146">
    <property type="component" value="Unassembled WGS sequence"/>
</dbReference>
<feature type="signal peptide" evidence="6">
    <location>
        <begin position="1"/>
        <end position="39"/>
    </location>
</feature>
<keyword evidence="1" id="KW-0134">Cell wall</keyword>
<evidence type="ECO:0000313" key="8">
    <source>
        <dbReference type="EMBL" id="NUU28466.1"/>
    </source>
</evidence>
<keyword evidence="3 6" id="KW-0732">Signal</keyword>
<name>A0A850DSA8_9MICO</name>
<feature type="compositionally biased region" description="Low complexity" evidence="5">
    <location>
        <begin position="36"/>
        <end position="111"/>
    </location>
</feature>
<dbReference type="PROSITE" id="PS50847">
    <property type="entry name" value="GRAM_POS_ANCHORING"/>
    <property type="match status" value="1"/>
</dbReference>
<evidence type="ECO:0000256" key="2">
    <source>
        <dbReference type="ARBA" id="ARBA00022525"/>
    </source>
</evidence>
<evidence type="ECO:0000256" key="6">
    <source>
        <dbReference type="SAM" id="SignalP"/>
    </source>
</evidence>
<feature type="compositionally biased region" description="Low complexity" evidence="5">
    <location>
        <begin position="118"/>
        <end position="170"/>
    </location>
</feature>
<gene>
    <name evidence="8" type="ORF">HP467_10145</name>
</gene>
<dbReference type="InterPro" id="IPR019931">
    <property type="entry name" value="LPXTG_anchor"/>
</dbReference>
<evidence type="ECO:0000256" key="5">
    <source>
        <dbReference type="SAM" id="MobiDB-lite"/>
    </source>
</evidence>
<proteinExistence type="predicted"/>
<evidence type="ECO:0000259" key="7">
    <source>
        <dbReference type="PROSITE" id="PS50847"/>
    </source>
</evidence>
<keyword evidence="2" id="KW-0964">Secreted</keyword>
<dbReference type="AlphaFoldDB" id="A0A850DSA8"/>
<protein>
    <recommendedName>
        <fullName evidence="7">Gram-positive cocci surface proteins LPxTG domain-containing protein</fullName>
    </recommendedName>
</protein>
<dbReference type="InterPro" id="IPR013783">
    <property type="entry name" value="Ig-like_fold"/>
</dbReference>
<accession>A0A850DSA8</accession>
<evidence type="ECO:0000256" key="3">
    <source>
        <dbReference type="ARBA" id="ARBA00022729"/>
    </source>
</evidence>
<organism evidence="8 9">
    <name type="scientific">Curtobacterium citreum</name>
    <dbReference type="NCBI Taxonomy" id="2036"/>
    <lineage>
        <taxon>Bacteria</taxon>
        <taxon>Bacillati</taxon>
        <taxon>Actinomycetota</taxon>
        <taxon>Actinomycetes</taxon>
        <taxon>Micrococcales</taxon>
        <taxon>Microbacteriaceae</taxon>
        <taxon>Curtobacterium</taxon>
    </lineage>
</organism>
<evidence type="ECO:0000256" key="1">
    <source>
        <dbReference type="ARBA" id="ARBA00022512"/>
    </source>
</evidence>
<evidence type="ECO:0000256" key="4">
    <source>
        <dbReference type="ARBA" id="ARBA00023088"/>
    </source>
</evidence>
<sequence>MHHHSCRTALRRTSAFGAAAVVVAVGSSALGVGAATATAAEPTSTSTSTSTTRSTSAPASSTTDATDVTDVTDTTTAPTTLAPAPGTTDPATATAEAAAAPAAEDTGATATGHDDTEPTAAAPAVPDTTAAPTDADPAADPGTSAAAAAVPSRSAQAGTAAPTPAGTVTITGEVKPLHTLTAETAGWPEGTTFTYQWAESFADGAARDIDGAIRRTSVIASSTGALERWQVRVTGTAPGLKPTTVTSAYTSGTAPAPENRFGLEGTQWVTARAGEPFTQSVSAFDGDGLSYAATSGPNASTTNEPEVLPPGMTLSADGTLSGTPTTPGEWSFWLHTSSDERPGGGEISQVDVYVDLPYASALAVGADLVAPDDTEAYWLIDADGPVRVDGRPGSVSLRDGVDTLRLTAGGLAADGGYGVLRDDPVWSSSVSGDTFTTESQDSDLLVVLDPSGAGDRVVTLRSGDLTLSFTVTVTAAPTAVTPAATTHAQHPTTGSLAYTGVETGAPVGWALGLLAAGGGLLLHRARRRG</sequence>
<comment type="caution">
    <text evidence="8">The sequence shown here is derived from an EMBL/GenBank/DDBJ whole genome shotgun (WGS) entry which is preliminary data.</text>
</comment>
<feature type="chain" id="PRO_5032296184" description="Gram-positive cocci surface proteins LPxTG domain-containing protein" evidence="6">
    <location>
        <begin position="40"/>
        <end position="529"/>
    </location>
</feature>
<dbReference type="GO" id="GO:0005975">
    <property type="term" value="P:carbohydrate metabolic process"/>
    <property type="evidence" value="ECO:0007669"/>
    <property type="project" value="UniProtKB-ARBA"/>
</dbReference>